<comment type="catalytic activity">
    <reaction evidence="7">
        <text>a secondary alcohol + NAD(+) = a ketone + NADH + H(+)</text>
        <dbReference type="Rhea" id="RHEA:10740"/>
        <dbReference type="ChEBI" id="CHEBI:15378"/>
        <dbReference type="ChEBI" id="CHEBI:17087"/>
        <dbReference type="ChEBI" id="CHEBI:35681"/>
        <dbReference type="ChEBI" id="CHEBI:57540"/>
        <dbReference type="ChEBI" id="CHEBI:57945"/>
        <dbReference type="EC" id="1.1.1.1"/>
    </reaction>
</comment>
<comment type="catalytic activity">
    <reaction evidence="8">
        <text>a primary alcohol + NAD(+) = an aldehyde + NADH + H(+)</text>
        <dbReference type="Rhea" id="RHEA:10736"/>
        <dbReference type="ChEBI" id="CHEBI:15378"/>
        <dbReference type="ChEBI" id="CHEBI:15734"/>
        <dbReference type="ChEBI" id="CHEBI:17478"/>
        <dbReference type="ChEBI" id="CHEBI:57540"/>
        <dbReference type="ChEBI" id="CHEBI:57945"/>
        <dbReference type="EC" id="1.1.1.1"/>
    </reaction>
</comment>
<dbReference type="InterPro" id="IPR020843">
    <property type="entry name" value="ER"/>
</dbReference>
<evidence type="ECO:0000256" key="6">
    <source>
        <dbReference type="ARBA" id="ARBA00023002"/>
    </source>
</evidence>
<dbReference type="Proteomes" id="UP001305606">
    <property type="component" value="Chromosome"/>
</dbReference>
<organism evidence="11 12">
    <name type="scientific">Streptomyces luomodiensis</name>
    <dbReference type="NCBI Taxonomy" id="3026192"/>
    <lineage>
        <taxon>Bacteria</taxon>
        <taxon>Bacillati</taxon>
        <taxon>Actinomycetota</taxon>
        <taxon>Actinomycetes</taxon>
        <taxon>Kitasatosporales</taxon>
        <taxon>Streptomycetaceae</taxon>
        <taxon>Streptomyces</taxon>
    </lineage>
</organism>
<evidence type="ECO:0000256" key="1">
    <source>
        <dbReference type="ARBA" id="ARBA00001947"/>
    </source>
</evidence>
<keyword evidence="4 9" id="KW-0479">Metal-binding</keyword>
<dbReference type="InterPro" id="IPR002364">
    <property type="entry name" value="Quin_OxRdtase/zeta-crystal_CS"/>
</dbReference>
<evidence type="ECO:0000256" key="4">
    <source>
        <dbReference type="ARBA" id="ARBA00022723"/>
    </source>
</evidence>
<dbReference type="SUPFAM" id="SSF51735">
    <property type="entry name" value="NAD(P)-binding Rossmann-fold domains"/>
    <property type="match status" value="1"/>
</dbReference>
<sequence>MRAAVLTRPGGPGAVTVIDVPRPSPAADEVLVEVAACGVCGHDQADRTGLLTVPLPAVLGHEVAGTVVEAGPAVRRFAVGDPVATKQFSTCGYCGPCTSGEELRCAQRSFTYGGFAEYVVLRESALLAVPPGVPLAEAAVVACAVGTGLQALRRIARVRAGETVLVTGAGGGLGLHAVQVARALGARVVALTGDVGKAGRLRSLGAGHVLTMGDQTWQDVLDATEGHGADVVLDNTGHPAVFRQAFRALAHAGRYVLTGQVGGEPLRVHPAFVFAKEAVITGSGSTSMSTFSDAMDMVADARVRPVLAAYPLDDAVRAFTDLDERRVVGRAVLVPGAHAPHENRGEQ</sequence>
<dbReference type="PANTHER" id="PTHR42940:SF8">
    <property type="entry name" value="VACUOLAR PROTEIN SORTING-ASSOCIATED PROTEIN 11"/>
    <property type="match status" value="1"/>
</dbReference>
<dbReference type="EC" id="1.1.1.1" evidence="3"/>
<dbReference type="Pfam" id="PF00107">
    <property type="entry name" value="ADH_zinc_N"/>
    <property type="match status" value="1"/>
</dbReference>
<name>A0ABY9VAX1_9ACTN</name>
<comment type="similarity">
    <text evidence="2 9">Belongs to the zinc-containing alcohol dehydrogenase family.</text>
</comment>
<dbReference type="InterPro" id="IPR013149">
    <property type="entry name" value="ADH-like_C"/>
</dbReference>
<dbReference type="InterPro" id="IPR013154">
    <property type="entry name" value="ADH-like_N"/>
</dbReference>
<gene>
    <name evidence="11" type="ORF">PS467_39880</name>
</gene>
<evidence type="ECO:0000313" key="11">
    <source>
        <dbReference type="EMBL" id="WNF01070.1"/>
    </source>
</evidence>
<dbReference type="SMART" id="SM00829">
    <property type="entry name" value="PKS_ER"/>
    <property type="match status" value="1"/>
</dbReference>
<dbReference type="PANTHER" id="PTHR42940">
    <property type="entry name" value="ALCOHOL DEHYDROGENASE 1-RELATED"/>
    <property type="match status" value="1"/>
</dbReference>
<evidence type="ECO:0000256" key="9">
    <source>
        <dbReference type="RuleBase" id="RU361277"/>
    </source>
</evidence>
<evidence type="ECO:0000256" key="2">
    <source>
        <dbReference type="ARBA" id="ARBA00008072"/>
    </source>
</evidence>
<proteinExistence type="inferred from homology"/>
<evidence type="ECO:0000313" key="12">
    <source>
        <dbReference type="Proteomes" id="UP001305606"/>
    </source>
</evidence>
<accession>A0ABY9VAX1</accession>
<keyword evidence="5 9" id="KW-0862">Zinc</keyword>
<dbReference type="InterPro" id="IPR036291">
    <property type="entry name" value="NAD(P)-bd_dom_sf"/>
</dbReference>
<protein>
    <recommendedName>
        <fullName evidence="3">alcohol dehydrogenase</fullName>
        <ecNumber evidence="3">1.1.1.1</ecNumber>
    </recommendedName>
</protein>
<evidence type="ECO:0000259" key="10">
    <source>
        <dbReference type="SMART" id="SM00829"/>
    </source>
</evidence>
<comment type="cofactor">
    <cofactor evidence="1 9">
        <name>Zn(2+)</name>
        <dbReference type="ChEBI" id="CHEBI:29105"/>
    </cofactor>
</comment>
<keyword evidence="6" id="KW-0560">Oxidoreductase</keyword>
<evidence type="ECO:0000256" key="8">
    <source>
        <dbReference type="ARBA" id="ARBA00049243"/>
    </source>
</evidence>
<dbReference type="PROSITE" id="PS00059">
    <property type="entry name" value="ADH_ZINC"/>
    <property type="match status" value="1"/>
</dbReference>
<dbReference type="InterPro" id="IPR002328">
    <property type="entry name" value="ADH_Zn_CS"/>
</dbReference>
<reference evidence="11 12" key="1">
    <citation type="submission" date="2023-02" db="EMBL/GenBank/DDBJ databases">
        <title>Streptomyces sp. SCA4-21 with antifungal activity against Fusarium oxysporum f. sp. cubense, Streptomyces sp. SCA2-17 with antifungal activity against Fusarium oxysporum f. sp. cubense.</title>
        <authorList>
            <person name="Qi D."/>
        </authorList>
    </citation>
    <scope>NUCLEOTIDE SEQUENCE [LARGE SCALE GENOMIC DNA]</scope>
    <source>
        <strain evidence="11 12">SCA4-21</strain>
    </source>
</reference>
<dbReference type="InterPro" id="IPR011032">
    <property type="entry name" value="GroES-like_sf"/>
</dbReference>
<dbReference type="Gene3D" id="3.90.180.10">
    <property type="entry name" value="Medium-chain alcohol dehydrogenases, catalytic domain"/>
    <property type="match status" value="1"/>
</dbReference>
<dbReference type="EMBL" id="CP117522">
    <property type="protein sequence ID" value="WNF01070.1"/>
    <property type="molecule type" value="Genomic_DNA"/>
</dbReference>
<dbReference type="PROSITE" id="PS01162">
    <property type="entry name" value="QOR_ZETA_CRYSTAL"/>
    <property type="match status" value="1"/>
</dbReference>
<evidence type="ECO:0000256" key="3">
    <source>
        <dbReference type="ARBA" id="ARBA00013190"/>
    </source>
</evidence>
<dbReference type="Pfam" id="PF08240">
    <property type="entry name" value="ADH_N"/>
    <property type="match status" value="1"/>
</dbReference>
<evidence type="ECO:0000256" key="5">
    <source>
        <dbReference type="ARBA" id="ARBA00022833"/>
    </source>
</evidence>
<keyword evidence="12" id="KW-1185">Reference proteome</keyword>
<dbReference type="RefSeq" id="WP_311039402.1">
    <property type="nucleotide sequence ID" value="NZ_CP117522.1"/>
</dbReference>
<evidence type="ECO:0000256" key="7">
    <source>
        <dbReference type="ARBA" id="ARBA00049164"/>
    </source>
</evidence>
<dbReference type="SUPFAM" id="SSF50129">
    <property type="entry name" value="GroES-like"/>
    <property type="match status" value="1"/>
</dbReference>
<feature type="domain" description="Enoyl reductase (ER)" evidence="10">
    <location>
        <begin position="10"/>
        <end position="333"/>
    </location>
</feature>